<name>A0DLY8_PARTE</name>
<accession>A0DLY8</accession>
<dbReference type="OrthoDB" id="294610at2759"/>
<feature type="transmembrane region" description="Helical" evidence="2">
    <location>
        <begin position="454"/>
        <end position="483"/>
    </location>
</feature>
<dbReference type="OMA" id="NCINQYL"/>
<dbReference type="RefSeq" id="XP_001451452.1">
    <property type="nucleotide sequence ID" value="XM_001451415.1"/>
</dbReference>
<dbReference type="CDD" id="cd00051">
    <property type="entry name" value="EFh"/>
    <property type="match status" value="1"/>
</dbReference>
<dbReference type="InterPro" id="IPR018247">
    <property type="entry name" value="EF_Hand_1_Ca_BS"/>
</dbReference>
<keyword evidence="2" id="KW-1133">Transmembrane helix</keyword>
<feature type="transmembrane region" description="Helical" evidence="2">
    <location>
        <begin position="538"/>
        <end position="557"/>
    </location>
</feature>
<dbReference type="Pfam" id="PF13499">
    <property type="entry name" value="EF-hand_7"/>
    <property type="match status" value="1"/>
</dbReference>
<feature type="domain" description="EF-hand" evidence="3">
    <location>
        <begin position="32"/>
        <end position="67"/>
    </location>
</feature>
<dbReference type="EMBL" id="CT868496">
    <property type="protein sequence ID" value="CAK84055.1"/>
    <property type="molecule type" value="Genomic_DNA"/>
</dbReference>
<keyword evidence="2" id="KW-0472">Membrane</keyword>
<dbReference type="GeneID" id="5037237"/>
<dbReference type="InterPro" id="IPR011992">
    <property type="entry name" value="EF-hand-dom_pair"/>
</dbReference>
<organism evidence="4 5">
    <name type="scientific">Paramecium tetraurelia</name>
    <dbReference type="NCBI Taxonomy" id="5888"/>
    <lineage>
        <taxon>Eukaryota</taxon>
        <taxon>Sar</taxon>
        <taxon>Alveolata</taxon>
        <taxon>Ciliophora</taxon>
        <taxon>Intramacronucleata</taxon>
        <taxon>Oligohymenophorea</taxon>
        <taxon>Peniculida</taxon>
        <taxon>Parameciidae</taxon>
        <taxon>Paramecium</taxon>
    </lineage>
</organism>
<feature type="transmembrane region" description="Helical" evidence="2">
    <location>
        <begin position="495"/>
        <end position="514"/>
    </location>
</feature>
<evidence type="ECO:0000256" key="1">
    <source>
        <dbReference type="ARBA" id="ARBA00022837"/>
    </source>
</evidence>
<dbReference type="GO" id="GO:0005509">
    <property type="term" value="F:calcium ion binding"/>
    <property type="evidence" value="ECO:0007669"/>
    <property type="project" value="InterPro"/>
</dbReference>
<dbReference type="KEGG" id="ptm:GSPATT00018273001"/>
<dbReference type="Proteomes" id="UP000000600">
    <property type="component" value="Unassembled WGS sequence"/>
</dbReference>
<reference evidence="4 5" key="1">
    <citation type="journal article" date="2006" name="Nature">
        <title>Global trends of whole-genome duplications revealed by the ciliate Paramecium tetraurelia.</title>
        <authorList>
            <consortium name="Genoscope"/>
            <person name="Aury J.-M."/>
            <person name="Jaillon O."/>
            <person name="Duret L."/>
            <person name="Noel B."/>
            <person name="Jubin C."/>
            <person name="Porcel B.M."/>
            <person name="Segurens B."/>
            <person name="Daubin V."/>
            <person name="Anthouard V."/>
            <person name="Aiach N."/>
            <person name="Arnaiz O."/>
            <person name="Billaut A."/>
            <person name="Beisson J."/>
            <person name="Blanc I."/>
            <person name="Bouhouche K."/>
            <person name="Camara F."/>
            <person name="Duharcourt S."/>
            <person name="Guigo R."/>
            <person name="Gogendeau D."/>
            <person name="Katinka M."/>
            <person name="Keller A.-M."/>
            <person name="Kissmehl R."/>
            <person name="Klotz C."/>
            <person name="Koll F."/>
            <person name="Le Moue A."/>
            <person name="Lepere C."/>
            <person name="Malinsky S."/>
            <person name="Nowacki M."/>
            <person name="Nowak J.K."/>
            <person name="Plattner H."/>
            <person name="Poulain J."/>
            <person name="Ruiz F."/>
            <person name="Serrano V."/>
            <person name="Zagulski M."/>
            <person name="Dessen P."/>
            <person name="Betermier M."/>
            <person name="Weissenbach J."/>
            <person name="Scarpelli C."/>
            <person name="Schachter V."/>
            <person name="Sperling L."/>
            <person name="Meyer E."/>
            <person name="Cohen J."/>
            <person name="Wincker P."/>
        </authorList>
    </citation>
    <scope>NUCLEOTIDE SEQUENCE [LARGE SCALE GENOMIC DNA]</scope>
    <source>
        <strain evidence="4 5">Stock d4-2</strain>
    </source>
</reference>
<evidence type="ECO:0000256" key="2">
    <source>
        <dbReference type="SAM" id="Phobius"/>
    </source>
</evidence>
<dbReference type="SUPFAM" id="SSF47473">
    <property type="entry name" value="EF-hand"/>
    <property type="match status" value="1"/>
</dbReference>
<protein>
    <recommendedName>
        <fullName evidence="3">EF-hand domain-containing protein</fullName>
    </recommendedName>
</protein>
<evidence type="ECO:0000313" key="5">
    <source>
        <dbReference type="Proteomes" id="UP000000600"/>
    </source>
</evidence>
<dbReference type="HOGENOM" id="CLU_541295_0_0_1"/>
<dbReference type="PROSITE" id="PS50222">
    <property type="entry name" value="EF_HAND_2"/>
    <property type="match status" value="1"/>
</dbReference>
<dbReference type="eggNOG" id="ENOG502SXQ0">
    <property type="taxonomic scope" value="Eukaryota"/>
</dbReference>
<evidence type="ECO:0000259" key="3">
    <source>
        <dbReference type="PROSITE" id="PS50222"/>
    </source>
</evidence>
<sequence length="566" mass="66624">MQRQVYISPERMVVEKLEKYPAPNADPNFDHSRFQEIEAEFRALDIDQSGWLSLAELELHLKRKGCDQHLIQEIFNDLNTNQDQKISKDEFTHGYLNKESNLKEEIKQIEIKIKHLRSLEDDIKSKVTQTNCSQLILTLQSGCLSQLYHSKDDLVKAYKQIEVIFHCNEAQDGFERISKPSLNCEFPVWGDKFNYALTQVFEITISIELIEIDKLDKQSLGKIILKKSLNSEFDKQEKIYFENVGEVILQIQFIKDWNESVQFQVSFYENCINQYLEEIKQIKKKLFFMKQLYTNNSNIHYKSLKLKESQPQSVRLSQLQDTTQRNTQFPQIPIYLTHQMVQEIHVINSLKPQNQLSHSKIFQENQLATSLQHKSLYNPALQLSLQQQIPVPVQQDKNIKSYKTDLKQADSIQIDYTIQTSIIDAFNQFNHNQSEPEELGVDLQTFGNDERYKMIYPLIGLITLNIAYSRCDFLGLLLVLLTIPYQKKKWNTQQVNFYSIGMMISAIMDFYWYISSLLLRLFKFSNCFSESYQCNNQYGFVLAIYFFCFLAILGKLYTTYKIRSYQ</sequence>
<dbReference type="InParanoid" id="A0DLY8"/>
<evidence type="ECO:0000313" key="4">
    <source>
        <dbReference type="EMBL" id="CAK84055.1"/>
    </source>
</evidence>
<dbReference type="Gene3D" id="1.10.238.10">
    <property type="entry name" value="EF-hand"/>
    <property type="match status" value="1"/>
</dbReference>
<gene>
    <name evidence="4" type="ORF">GSPATT00018273001</name>
</gene>
<proteinExistence type="predicted"/>
<keyword evidence="2" id="KW-0812">Transmembrane</keyword>
<keyword evidence="5" id="KW-1185">Reference proteome</keyword>
<dbReference type="AlphaFoldDB" id="A0DLY8"/>
<dbReference type="PROSITE" id="PS00018">
    <property type="entry name" value="EF_HAND_1"/>
    <property type="match status" value="1"/>
</dbReference>
<keyword evidence="1" id="KW-0106">Calcium</keyword>
<dbReference type="InterPro" id="IPR002048">
    <property type="entry name" value="EF_hand_dom"/>
</dbReference>